<dbReference type="EMBL" id="MSFU01000015">
    <property type="protein sequence ID" value="PWY71143.1"/>
    <property type="molecule type" value="Genomic_DNA"/>
</dbReference>
<dbReference type="PROSITE" id="PS50048">
    <property type="entry name" value="ZN2_CY6_FUNGAL_2"/>
    <property type="match status" value="1"/>
</dbReference>
<dbReference type="GO" id="GO:0003677">
    <property type="term" value="F:DNA binding"/>
    <property type="evidence" value="ECO:0007669"/>
    <property type="project" value="UniProtKB-KW"/>
</dbReference>
<feature type="domain" description="Zn(2)-C6 fungal-type" evidence="5">
    <location>
        <begin position="10"/>
        <end position="38"/>
    </location>
</feature>
<dbReference type="GO" id="GO:0000981">
    <property type="term" value="F:DNA-binding transcription factor activity, RNA polymerase II-specific"/>
    <property type="evidence" value="ECO:0007669"/>
    <property type="project" value="InterPro"/>
</dbReference>
<dbReference type="PANTHER" id="PTHR38111">
    <property type="entry name" value="ZN(2)-C6 FUNGAL-TYPE DOMAIN-CONTAINING PROTEIN-RELATED"/>
    <property type="match status" value="1"/>
</dbReference>
<sequence>MVGVPSRFAGCATCRRRKRGCDRKAPFCTQCVQAGLICEGYSRNYSVWINSTDGENCKYTEYTGSVQSRRRGAPEITLHQSLAGTAREVMYVGLYLSAFLPNGRLFSKEAAQISSAGWLRYLDKLCQSETVLRFVTLAHGLSMLATRDNDKQLKLKGVQAHSMALQEMRTALRDPQRVTGDGILAAIRLFRFYEVSCASCEAGQVTHSSQILYGTESSGSDKENPNLQIRGYYAHTDGEMALFMNRGWQKEWSEAGMYLLVSGRIVSFILGVGRRKRSPFSDREWMLAPWKNRTKSLLDGLSDILIQVPALLEELDTIRACPIAERSPNAWGNLLAPVTAWKETMGDQLQNFDYTKSGHPPQMPRVDRDFALLHISCFYWSCCILLYTTIHMATIEAHQIHTISLSHGPYAGGYGALCSTFPLGMALRYFAVAHFFPHEGGIPGAHKLLHGLPAQPFMKAYTARFVGHLHNVDVPGQSLKDTAGCRGVELKMRRWLFGPMLDHNPGAT</sequence>
<dbReference type="InterPro" id="IPR053178">
    <property type="entry name" value="Osmoadaptation_assoc"/>
</dbReference>
<dbReference type="Proteomes" id="UP000246171">
    <property type="component" value="Unassembled WGS sequence"/>
</dbReference>
<dbReference type="RefSeq" id="XP_025387134.1">
    <property type="nucleotide sequence ID" value="XM_025534080.1"/>
</dbReference>
<comment type="caution">
    <text evidence="6">The sequence shown here is derived from an EMBL/GenBank/DDBJ whole genome shotgun (WGS) entry which is preliminary data.</text>
</comment>
<name>A0A317V9R2_ASPEC</name>
<keyword evidence="1" id="KW-0805">Transcription regulation</keyword>
<dbReference type="AlphaFoldDB" id="A0A317V9R2"/>
<dbReference type="InterPro" id="IPR001138">
    <property type="entry name" value="Zn2Cys6_DnaBD"/>
</dbReference>
<evidence type="ECO:0000313" key="7">
    <source>
        <dbReference type="Proteomes" id="UP000246171"/>
    </source>
</evidence>
<protein>
    <recommendedName>
        <fullName evidence="5">Zn(2)-C6 fungal-type domain-containing protein</fullName>
    </recommendedName>
</protein>
<evidence type="ECO:0000256" key="3">
    <source>
        <dbReference type="ARBA" id="ARBA00023163"/>
    </source>
</evidence>
<dbReference type="SUPFAM" id="SSF57701">
    <property type="entry name" value="Zn2/Cys6 DNA-binding domain"/>
    <property type="match status" value="1"/>
</dbReference>
<dbReference type="GO" id="GO:0008270">
    <property type="term" value="F:zinc ion binding"/>
    <property type="evidence" value="ECO:0007669"/>
    <property type="project" value="InterPro"/>
</dbReference>
<dbReference type="OrthoDB" id="3525185at2759"/>
<organism evidence="6 7">
    <name type="scientific">Aspergillus eucalypticola (strain CBS 122712 / IBT 29274)</name>
    <dbReference type="NCBI Taxonomy" id="1448314"/>
    <lineage>
        <taxon>Eukaryota</taxon>
        <taxon>Fungi</taxon>
        <taxon>Dikarya</taxon>
        <taxon>Ascomycota</taxon>
        <taxon>Pezizomycotina</taxon>
        <taxon>Eurotiomycetes</taxon>
        <taxon>Eurotiomycetidae</taxon>
        <taxon>Eurotiales</taxon>
        <taxon>Aspergillaceae</taxon>
        <taxon>Aspergillus</taxon>
        <taxon>Aspergillus subgen. Circumdati</taxon>
    </lineage>
</organism>
<dbReference type="GeneID" id="37056042"/>
<dbReference type="InterPro" id="IPR036864">
    <property type="entry name" value="Zn2-C6_fun-type_DNA-bd_sf"/>
</dbReference>
<evidence type="ECO:0000259" key="5">
    <source>
        <dbReference type="PROSITE" id="PS50048"/>
    </source>
</evidence>
<keyword evidence="4" id="KW-0539">Nucleus</keyword>
<dbReference type="VEuPathDB" id="FungiDB:BO83DRAFT_408791"/>
<gene>
    <name evidence="6" type="ORF">BO83DRAFT_408791</name>
</gene>
<dbReference type="SMART" id="SM00066">
    <property type="entry name" value="GAL4"/>
    <property type="match status" value="1"/>
</dbReference>
<dbReference type="Pfam" id="PF00172">
    <property type="entry name" value="Zn_clus"/>
    <property type="match status" value="1"/>
</dbReference>
<dbReference type="Gene3D" id="4.10.240.10">
    <property type="entry name" value="Zn(2)-C6 fungal-type DNA-binding domain"/>
    <property type="match status" value="1"/>
</dbReference>
<evidence type="ECO:0000313" key="6">
    <source>
        <dbReference type="EMBL" id="PWY71143.1"/>
    </source>
</evidence>
<keyword evidence="3" id="KW-0804">Transcription</keyword>
<reference evidence="6" key="1">
    <citation type="submission" date="2016-12" db="EMBL/GenBank/DDBJ databases">
        <title>The genomes of Aspergillus section Nigri reveals drivers in fungal speciation.</title>
        <authorList>
            <consortium name="DOE Joint Genome Institute"/>
            <person name="Vesth T.C."/>
            <person name="Nybo J."/>
            <person name="Theobald S."/>
            <person name="Brandl J."/>
            <person name="Frisvad J.C."/>
            <person name="Nielsen K.F."/>
            <person name="Lyhne E.K."/>
            <person name="Kogle M.E."/>
            <person name="Kuo A."/>
            <person name="Riley R."/>
            <person name="Clum A."/>
            <person name="Nolan M."/>
            <person name="Lipzen A."/>
            <person name="Salamov A."/>
            <person name="Henrissat B."/>
            <person name="Wiebenga A."/>
            <person name="De vries R.P."/>
            <person name="Grigoriev I.V."/>
            <person name="Mortensen U.H."/>
            <person name="Andersen M.R."/>
            <person name="Baker S.E."/>
        </authorList>
    </citation>
    <scope>NUCLEOTIDE SEQUENCE</scope>
    <source>
        <strain evidence="6">CBS 122712</strain>
    </source>
</reference>
<evidence type="ECO:0000256" key="1">
    <source>
        <dbReference type="ARBA" id="ARBA00023015"/>
    </source>
</evidence>
<accession>A0A317V9R2</accession>
<dbReference type="PANTHER" id="PTHR38111:SF11">
    <property type="entry name" value="TRANSCRIPTION FACTOR DOMAIN-CONTAINING PROTEIN-RELATED"/>
    <property type="match status" value="1"/>
</dbReference>
<keyword evidence="7" id="KW-1185">Reference proteome</keyword>
<dbReference type="PROSITE" id="PS00463">
    <property type="entry name" value="ZN2_CY6_FUNGAL_1"/>
    <property type="match status" value="1"/>
</dbReference>
<proteinExistence type="predicted"/>
<evidence type="ECO:0000256" key="4">
    <source>
        <dbReference type="ARBA" id="ARBA00023242"/>
    </source>
</evidence>
<dbReference type="GO" id="GO:0009893">
    <property type="term" value="P:positive regulation of metabolic process"/>
    <property type="evidence" value="ECO:0007669"/>
    <property type="project" value="UniProtKB-ARBA"/>
</dbReference>
<dbReference type="CDD" id="cd00067">
    <property type="entry name" value="GAL4"/>
    <property type="match status" value="1"/>
</dbReference>
<keyword evidence="2" id="KW-0238">DNA-binding</keyword>
<evidence type="ECO:0000256" key="2">
    <source>
        <dbReference type="ARBA" id="ARBA00023125"/>
    </source>
</evidence>